<evidence type="ECO:0000313" key="13">
    <source>
        <dbReference type="Proteomes" id="UP000652761"/>
    </source>
</evidence>
<evidence type="ECO:0000256" key="6">
    <source>
        <dbReference type="ARBA" id="ARBA00022729"/>
    </source>
</evidence>
<evidence type="ECO:0008006" key="14">
    <source>
        <dbReference type="Google" id="ProtNLM"/>
    </source>
</evidence>
<dbReference type="Gene3D" id="3.80.10.10">
    <property type="entry name" value="Ribonuclease Inhibitor"/>
    <property type="match status" value="5"/>
</dbReference>
<dbReference type="AlphaFoldDB" id="A0A843WFB6"/>
<dbReference type="PROSITE" id="PS51450">
    <property type="entry name" value="LRR"/>
    <property type="match status" value="1"/>
</dbReference>
<reference evidence="12" key="1">
    <citation type="submission" date="2017-07" db="EMBL/GenBank/DDBJ databases">
        <title>Taro Niue Genome Assembly and Annotation.</title>
        <authorList>
            <person name="Atibalentja N."/>
            <person name="Keating K."/>
            <person name="Fields C.J."/>
        </authorList>
    </citation>
    <scope>NUCLEOTIDE SEQUENCE</scope>
    <source>
        <strain evidence="12">Niue_2</strain>
        <tissue evidence="12">Leaf</tissue>
    </source>
</reference>
<proteinExistence type="inferred from homology"/>
<dbReference type="InterPro" id="IPR046956">
    <property type="entry name" value="RLP23-like"/>
</dbReference>
<keyword evidence="8 11" id="KW-1133">Transmembrane helix</keyword>
<dbReference type="InterPro" id="IPR032675">
    <property type="entry name" value="LRR_dom_sf"/>
</dbReference>
<evidence type="ECO:0000256" key="3">
    <source>
        <dbReference type="ARBA" id="ARBA00022475"/>
    </source>
</evidence>
<keyword evidence="7" id="KW-0677">Repeat</keyword>
<comment type="similarity">
    <text evidence="2">Belongs to the RLP family.</text>
</comment>
<dbReference type="FunFam" id="3.80.10.10:FF:000041">
    <property type="entry name" value="LRR receptor-like serine/threonine-protein kinase ERECTA"/>
    <property type="match status" value="1"/>
</dbReference>
<evidence type="ECO:0000256" key="8">
    <source>
        <dbReference type="ARBA" id="ARBA00022989"/>
    </source>
</evidence>
<sequence>MLSNLTRLNLSDSGFGGQIPAGISRLRSLVSLDLSAYGICSTSSLRLKNPDLKALVGNLTNLQELYLRGVNISAGGHEWGPALSSSLPSLRELDLAGCSLSGPIDSSLSKLTNLTILRLNQNNLSSELPEFLGNLSYLSYLRLSYCGLRGPIPGGIFKLPRLQNLDVSKNPMLFGHLPDFPDNRILENLWLFETNMSGSLPDSIGNLKFLKTLRLSNCIFSGSLPASFANLTQLVFVDLSANNFSGRIPSFASSTNLMELNLQNNSLTGPVPGWLFSLPALRTLQLNLNQLSGELGEFSDEASLLQTVDLSSNKLHGSFPKSVAKLWGIKILKFASNRLNGTVGLDLFANLKNMSILDLSNNLLIVEATSMSFPRVSTLNLASCNLVGFPEFLRNQSILSRLDLSNNLIDGVVPNWLWSVGNGGLAYLNLSHNSLTNFESPPDLSHSALIVLDINSNKLRGQIPLPPPQNLFVDYSNNQFTSTFPSDIVWNLSFTMFFSAANNTLVGEIPSYFCSSTYLQVLDLSVNNFTGQIPKCLLASVNDLRVLNLRDNRLSGSLPGESAERCKLRTLNVNGNMLVGAVPQSLSNCKMLQVLDLGNNQIEDSFPSWLGNLTDLRVLVLRSNRFHGYIPIPNGDNYTSFSMLQILDISSNRFSGRLPAACFRSWKAMTATDEQSGSLVGKLGFLELTHLYYQDSVTVTVKGMEMTLVKILRIFTSIDMSNNQFDGIIPEAVGQLKALHLLNLSSNGLTGPIPSSIGKLALLESLDLSRNHLSGVIPPGLANLSFLSMLNLSNNKFMGQIPEGRQMSTFSSASFEGNDGLCGTPLPKACGDKTGGGQESSASNSLLELDWEFIFIGMGFGGGLALVLGPFVAWSNGRRWYFKHVDRMLSAVVPLGLCPCGQCKDGKVDAEEKADDDGSDTEEEDGGQQRRFCVFCTQLEFMGGTVTIRHADCSCVVEE</sequence>
<comment type="subcellular location">
    <subcellularLocation>
        <location evidence="1">Cell membrane</location>
        <topology evidence="1">Single-pass type I membrane protein</topology>
    </subcellularLocation>
</comment>
<comment type="caution">
    <text evidence="12">The sequence shown here is derived from an EMBL/GenBank/DDBJ whole genome shotgun (WGS) entry which is preliminary data.</text>
</comment>
<dbReference type="SUPFAM" id="SSF52058">
    <property type="entry name" value="L domain-like"/>
    <property type="match status" value="2"/>
</dbReference>
<organism evidence="12 13">
    <name type="scientific">Colocasia esculenta</name>
    <name type="common">Wild taro</name>
    <name type="synonym">Arum esculentum</name>
    <dbReference type="NCBI Taxonomy" id="4460"/>
    <lineage>
        <taxon>Eukaryota</taxon>
        <taxon>Viridiplantae</taxon>
        <taxon>Streptophyta</taxon>
        <taxon>Embryophyta</taxon>
        <taxon>Tracheophyta</taxon>
        <taxon>Spermatophyta</taxon>
        <taxon>Magnoliopsida</taxon>
        <taxon>Liliopsida</taxon>
        <taxon>Araceae</taxon>
        <taxon>Aroideae</taxon>
        <taxon>Colocasieae</taxon>
        <taxon>Colocasia</taxon>
    </lineage>
</organism>
<feature type="transmembrane region" description="Helical" evidence="11">
    <location>
        <begin position="853"/>
        <end position="874"/>
    </location>
</feature>
<dbReference type="Pfam" id="PF00560">
    <property type="entry name" value="LRR_1"/>
    <property type="match status" value="12"/>
</dbReference>
<dbReference type="FunFam" id="3.80.10.10:FF:000095">
    <property type="entry name" value="LRR receptor-like serine/threonine-protein kinase GSO1"/>
    <property type="match status" value="2"/>
</dbReference>
<keyword evidence="10" id="KW-0325">Glycoprotein</keyword>
<dbReference type="InterPro" id="IPR001611">
    <property type="entry name" value="Leu-rich_rpt"/>
</dbReference>
<dbReference type="OrthoDB" id="676979at2759"/>
<dbReference type="SMART" id="SM00369">
    <property type="entry name" value="LRR_TYP"/>
    <property type="match status" value="7"/>
</dbReference>
<evidence type="ECO:0000256" key="5">
    <source>
        <dbReference type="ARBA" id="ARBA00022692"/>
    </source>
</evidence>
<dbReference type="Proteomes" id="UP000652761">
    <property type="component" value="Unassembled WGS sequence"/>
</dbReference>
<evidence type="ECO:0000256" key="10">
    <source>
        <dbReference type="ARBA" id="ARBA00023180"/>
    </source>
</evidence>
<evidence type="ECO:0000256" key="7">
    <source>
        <dbReference type="ARBA" id="ARBA00022737"/>
    </source>
</evidence>
<gene>
    <name evidence="12" type="ORF">Taro_034377</name>
</gene>
<evidence type="ECO:0000313" key="12">
    <source>
        <dbReference type="EMBL" id="MQM01620.1"/>
    </source>
</evidence>
<evidence type="ECO:0000256" key="1">
    <source>
        <dbReference type="ARBA" id="ARBA00004251"/>
    </source>
</evidence>
<keyword evidence="6" id="KW-0732">Signal</keyword>
<evidence type="ECO:0000256" key="2">
    <source>
        <dbReference type="ARBA" id="ARBA00009592"/>
    </source>
</evidence>
<dbReference type="GO" id="GO:0005886">
    <property type="term" value="C:plasma membrane"/>
    <property type="evidence" value="ECO:0007669"/>
    <property type="project" value="UniProtKB-SubCell"/>
</dbReference>
<keyword evidence="5 11" id="KW-0812">Transmembrane</keyword>
<protein>
    <recommendedName>
        <fullName evidence="14">Receptor-like protein 12</fullName>
    </recommendedName>
</protein>
<dbReference type="FunFam" id="3.80.10.10:FF:000111">
    <property type="entry name" value="LRR receptor-like serine/threonine-protein kinase ERECTA"/>
    <property type="match status" value="1"/>
</dbReference>
<dbReference type="SUPFAM" id="SSF52047">
    <property type="entry name" value="RNI-like"/>
    <property type="match status" value="1"/>
</dbReference>
<keyword evidence="3" id="KW-1003">Cell membrane</keyword>
<dbReference type="Pfam" id="PF13855">
    <property type="entry name" value="LRR_8"/>
    <property type="match status" value="2"/>
</dbReference>
<keyword evidence="13" id="KW-1185">Reference proteome</keyword>
<keyword evidence="4" id="KW-0433">Leucine-rich repeat</keyword>
<keyword evidence="9 11" id="KW-0472">Membrane</keyword>
<accession>A0A843WFB6</accession>
<dbReference type="InterPro" id="IPR003591">
    <property type="entry name" value="Leu-rich_rpt_typical-subtyp"/>
</dbReference>
<dbReference type="PANTHER" id="PTHR48061:SF2">
    <property type="entry name" value="RECEPTOR LIKE PROTEIN 30-LIKE"/>
    <property type="match status" value="1"/>
</dbReference>
<evidence type="ECO:0000256" key="9">
    <source>
        <dbReference type="ARBA" id="ARBA00023136"/>
    </source>
</evidence>
<evidence type="ECO:0000256" key="4">
    <source>
        <dbReference type="ARBA" id="ARBA00022614"/>
    </source>
</evidence>
<name>A0A843WFB6_COLES</name>
<dbReference type="EMBL" id="NMUH01002710">
    <property type="protein sequence ID" value="MQM01620.1"/>
    <property type="molecule type" value="Genomic_DNA"/>
</dbReference>
<evidence type="ECO:0000256" key="11">
    <source>
        <dbReference type="SAM" id="Phobius"/>
    </source>
</evidence>
<dbReference type="PANTHER" id="PTHR48061">
    <property type="entry name" value="LEUCINE-RICH REPEAT RECEPTOR PROTEIN KINASE EMS1-LIKE-RELATED"/>
    <property type="match status" value="1"/>
</dbReference>